<proteinExistence type="predicted"/>
<protein>
    <submittedName>
        <fullName evidence="1">Uncharacterized protein</fullName>
    </submittedName>
</protein>
<sequence>MGNRAVITTEEKRIGVYLHWNGGRDSVEAFLQYCKDQQFRPPEEDCYGWARLCQVICNWSGNDGLGIGIDEYERLDTANGDNGVYIIRNWEIVGREHFSGKEQNTYDLKEFVKDIAKANKRG</sequence>
<comment type="caution">
    <text evidence="1">The sequence shown here is derived from an EMBL/GenBank/DDBJ whole genome shotgun (WGS) entry which is preliminary data.</text>
</comment>
<reference evidence="1 2" key="1">
    <citation type="journal article" date="2019" name="ISME J.">
        <title>Genome analyses of uncultured TG2/ZB3 bacteria in 'Margulisbacteria' specifically attached to ectosymbiotic spirochetes of protists in the termite gut.</title>
        <authorList>
            <person name="Utami Y.D."/>
            <person name="Kuwahara H."/>
            <person name="Igai K."/>
            <person name="Murakami T."/>
            <person name="Sugaya K."/>
            <person name="Morikawa T."/>
            <person name="Nagura Y."/>
            <person name="Yuki M."/>
            <person name="Deevong P."/>
            <person name="Inoue T."/>
            <person name="Kihara K."/>
            <person name="Lo N."/>
            <person name="Yamada A."/>
            <person name="Ohkuma M."/>
            <person name="Hongoh Y."/>
        </authorList>
    </citation>
    <scope>NUCLEOTIDE SEQUENCE [LARGE SCALE GENOMIC DNA]</scope>
    <source>
        <strain evidence="1">NkOx7-01</strain>
    </source>
</reference>
<dbReference type="Proteomes" id="UP000269352">
    <property type="component" value="Unassembled WGS sequence"/>
</dbReference>
<name>A0A388TCW4_TERA1</name>
<evidence type="ECO:0000313" key="1">
    <source>
        <dbReference type="EMBL" id="GBR74699.1"/>
    </source>
</evidence>
<organism evidence="1 2">
    <name type="scientific">Termititenax aidoneus</name>
    <dbReference type="NCBI Taxonomy" id="2218524"/>
    <lineage>
        <taxon>Bacteria</taxon>
        <taxon>Bacillati</taxon>
        <taxon>Candidatus Margulisiibacteriota</taxon>
        <taxon>Candidatus Termititenacia</taxon>
        <taxon>Candidatus Termititenacales</taxon>
        <taxon>Candidatus Termititenacaceae</taxon>
        <taxon>Candidatus Termititenax</taxon>
    </lineage>
</organism>
<accession>A0A388TCW4</accession>
<evidence type="ECO:0000313" key="2">
    <source>
        <dbReference type="Proteomes" id="UP000269352"/>
    </source>
</evidence>
<gene>
    <name evidence="1" type="ORF">NO1_1829</name>
</gene>
<dbReference type="AlphaFoldDB" id="A0A388TCW4"/>
<dbReference type="EMBL" id="BGZN01000070">
    <property type="protein sequence ID" value="GBR74699.1"/>
    <property type="molecule type" value="Genomic_DNA"/>
</dbReference>
<keyword evidence="2" id="KW-1185">Reference proteome</keyword>